<evidence type="ECO:0000259" key="1">
    <source>
        <dbReference type="Pfam" id="PF12937"/>
    </source>
</evidence>
<dbReference type="InterPro" id="IPR001810">
    <property type="entry name" value="F-box_dom"/>
</dbReference>
<dbReference type="Proteomes" id="UP000294933">
    <property type="component" value="Unassembled WGS sequence"/>
</dbReference>
<reference evidence="2 3" key="1">
    <citation type="submission" date="2018-06" db="EMBL/GenBank/DDBJ databases">
        <title>A transcriptomic atlas of mushroom development highlights an independent origin of complex multicellularity.</title>
        <authorList>
            <consortium name="DOE Joint Genome Institute"/>
            <person name="Krizsan K."/>
            <person name="Almasi E."/>
            <person name="Merenyi Z."/>
            <person name="Sahu N."/>
            <person name="Viragh M."/>
            <person name="Koszo T."/>
            <person name="Mondo S."/>
            <person name="Kiss B."/>
            <person name="Balint B."/>
            <person name="Kues U."/>
            <person name="Barry K."/>
            <person name="Hegedus J.C."/>
            <person name="Henrissat B."/>
            <person name="Johnson J."/>
            <person name="Lipzen A."/>
            <person name="Ohm R."/>
            <person name="Nagy I."/>
            <person name="Pangilinan J."/>
            <person name="Yan J."/>
            <person name="Xiong Y."/>
            <person name="Grigoriev I.V."/>
            <person name="Hibbett D.S."/>
            <person name="Nagy L.G."/>
        </authorList>
    </citation>
    <scope>NUCLEOTIDE SEQUENCE [LARGE SCALE GENOMIC DNA]</scope>
    <source>
        <strain evidence="2 3">SZMC22713</strain>
    </source>
</reference>
<proteinExistence type="predicted"/>
<dbReference type="Pfam" id="PF12937">
    <property type="entry name" value="F-box-like"/>
    <property type="match status" value="1"/>
</dbReference>
<protein>
    <recommendedName>
        <fullName evidence="1">F-box domain-containing protein</fullName>
    </recommendedName>
</protein>
<dbReference type="AlphaFoldDB" id="A0A4Y7Q504"/>
<evidence type="ECO:0000313" key="3">
    <source>
        <dbReference type="Proteomes" id="UP000294933"/>
    </source>
</evidence>
<feature type="domain" description="F-box" evidence="1">
    <location>
        <begin position="106"/>
        <end position="154"/>
    </location>
</feature>
<gene>
    <name evidence="2" type="ORF">BD410DRAFT_828541</name>
</gene>
<dbReference type="OrthoDB" id="27842at2759"/>
<dbReference type="Gene3D" id="1.20.1280.50">
    <property type="match status" value="1"/>
</dbReference>
<evidence type="ECO:0000313" key="2">
    <source>
        <dbReference type="EMBL" id="TDL22465.1"/>
    </source>
</evidence>
<dbReference type="VEuPathDB" id="FungiDB:BD410DRAFT_828541"/>
<keyword evidence="3" id="KW-1185">Reference proteome</keyword>
<dbReference type="EMBL" id="ML170175">
    <property type="protein sequence ID" value="TDL22465.1"/>
    <property type="molecule type" value="Genomic_DNA"/>
</dbReference>
<organism evidence="2 3">
    <name type="scientific">Rickenella mellea</name>
    <dbReference type="NCBI Taxonomy" id="50990"/>
    <lineage>
        <taxon>Eukaryota</taxon>
        <taxon>Fungi</taxon>
        <taxon>Dikarya</taxon>
        <taxon>Basidiomycota</taxon>
        <taxon>Agaricomycotina</taxon>
        <taxon>Agaricomycetes</taxon>
        <taxon>Hymenochaetales</taxon>
        <taxon>Rickenellaceae</taxon>
        <taxon>Rickenella</taxon>
    </lineage>
</organism>
<accession>A0A4Y7Q504</accession>
<sequence>MCSMRTTKNGATPIAGLENLPNLLIRLQSHGFQGTGGEVWDEILLNTNEPGSDTMIGTSPDGLRRSLDEAKTCIAALYDVGDKLRRKIRSLRRAYIPLAHEIGMKGLPDEIILQIFEAGYLMTSGWTFTRTVSQVSHRFRQISLNMPLLWTRISGRYSTDQVKRFLSQSRQMDLDISTRCSGLDLAKFLPRLGRHLNRITKLRYFDKKAASTMRDIGYIDLPQVETLHLHFDVYEGFSELKSLLRGLNDVSSPSLISHTQLTSFEFVANGRGNCVLDIPALAHAIYNKENLKHLSLTLDGCPHGDSGDLKIRDIHSVPIDSLQVTVKGRTGFDPLHSFYEFLSSLLPSTVHLTMEDVGEADTSKELFYLFVGDGGEVMFPYGSVIKITALGIDYRFWSAPDDLLLMLLVKNCKFVHTIHLEVGGMNFVSPSHSIAKDDWKHFSALRHLRFTRCDLLPEWELRALVTNLMIGAKEGEGLRSLEIFDCRGISEDCLLDLSDEVGSKLSWKLTLANHECSEMDRVH</sequence>
<name>A0A4Y7Q504_9AGAM</name>